<feature type="compositionally biased region" description="Basic and acidic residues" evidence="1">
    <location>
        <begin position="1"/>
        <end position="19"/>
    </location>
</feature>
<dbReference type="Proteomes" id="UP000031668">
    <property type="component" value="Unassembled WGS sequence"/>
</dbReference>
<evidence type="ECO:0000256" key="1">
    <source>
        <dbReference type="SAM" id="MobiDB-lite"/>
    </source>
</evidence>
<sequence>MASKDRRSTFIENSSRRSEAVTSEFEYSKIPGTIFDKPTSTRSANIVAELWDKKNEPFIQSRRELSVDAKNEQFTKYSKKEKFKEFMLCLFRVYQRYNQDDVILERAFQIYLDVLKQ</sequence>
<evidence type="ECO:0000313" key="3">
    <source>
        <dbReference type="Proteomes" id="UP000031668"/>
    </source>
</evidence>
<comment type="caution">
    <text evidence="2">The sequence shown here is derived from an EMBL/GenBank/DDBJ whole genome shotgun (WGS) entry which is preliminary data.</text>
</comment>
<feature type="region of interest" description="Disordered" evidence="1">
    <location>
        <begin position="1"/>
        <end position="21"/>
    </location>
</feature>
<proteinExistence type="predicted"/>
<protein>
    <submittedName>
        <fullName evidence="2">Uncharacterized protein</fullName>
    </submittedName>
</protein>
<reference evidence="2 3" key="1">
    <citation type="journal article" date="2014" name="Genome Biol. Evol.">
        <title>The genome of the myxosporean Thelohanellus kitauei shows adaptations to nutrient acquisition within its fish host.</title>
        <authorList>
            <person name="Yang Y."/>
            <person name="Xiong J."/>
            <person name="Zhou Z."/>
            <person name="Huo F."/>
            <person name="Miao W."/>
            <person name="Ran C."/>
            <person name="Liu Y."/>
            <person name="Zhang J."/>
            <person name="Feng J."/>
            <person name="Wang M."/>
            <person name="Wang M."/>
            <person name="Wang L."/>
            <person name="Yao B."/>
        </authorList>
    </citation>
    <scope>NUCLEOTIDE SEQUENCE [LARGE SCALE GENOMIC DNA]</scope>
    <source>
        <strain evidence="2">Wuqing</strain>
    </source>
</reference>
<name>A0A0C2NE06_THEKT</name>
<dbReference type="EMBL" id="JWZT01000370">
    <property type="protein sequence ID" value="KII74540.1"/>
    <property type="molecule type" value="Genomic_DNA"/>
</dbReference>
<dbReference type="AlphaFoldDB" id="A0A0C2NE06"/>
<keyword evidence="3" id="KW-1185">Reference proteome</keyword>
<organism evidence="2 3">
    <name type="scientific">Thelohanellus kitauei</name>
    <name type="common">Myxosporean</name>
    <dbReference type="NCBI Taxonomy" id="669202"/>
    <lineage>
        <taxon>Eukaryota</taxon>
        <taxon>Metazoa</taxon>
        <taxon>Cnidaria</taxon>
        <taxon>Myxozoa</taxon>
        <taxon>Myxosporea</taxon>
        <taxon>Bivalvulida</taxon>
        <taxon>Platysporina</taxon>
        <taxon>Myxobolidae</taxon>
        <taxon>Thelohanellus</taxon>
    </lineage>
</organism>
<accession>A0A0C2NE06</accession>
<gene>
    <name evidence="2" type="ORF">RF11_00300</name>
</gene>
<evidence type="ECO:0000313" key="2">
    <source>
        <dbReference type="EMBL" id="KII74540.1"/>
    </source>
</evidence>